<name>A0A0D9WJX0_9ORYZ</name>
<reference evidence="2 3" key="1">
    <citation type="submission" date="2012-08" db="EMBL/GenBank/DDBJ databases">
        <title>Oryza genome evolution.</title>
        <authorList>
            <person name="Wing R.A."/>
        </authorList>
    </citation>
    <scope>NUCLEOTIDE SEQUENCE</scope>
</reference>
<dbReference type="HOGENOM" id="CLU_051431_0_0_1"/>
<feature type="domain" description="F-box" evidence="1">
    <location>
        <begin position="10"/>
        <end position="50"/>
    </location>
</feature>
<dbReference type="Pfam" id="PF00646">
    <property type="entry name" value="F-box"/>
    <property type="match status" value="1"/>
</dbReference>
<dbReference type="InterPro" id="IPR050796">
    <property type="entry name" value="SCF_F-box_component"/>
</dbReference>
<dbReference type="PANTHER" id="PTHR31672">
    <property type="entry name" value="BNACNNG10540D PROTEIN"/>
    <property type="match status" value="1"/>
</dbReference>
<reference evidence="2" key="3">
    <citation type="submission" date="2015-04" db="UniProtKB">
        <authorList>
            <consortium name="EnsemblPlants"/>
        </authorList>
    </citation>
    <scope>IDENTIFICATION</scope>
</reference>
<dbReference type="PANTHER" id="PTHR31672:SF2">
    <property type="entry name" value="F-BOX DOMAIN-CONTAINING PROTEIN"/>
    <property type="match status" value="1"/>
</dbReference>
<dbReference type="AlphaFoldDB" id="A0A0D9WJX0"/>
<keyword evidence="3" id="KW-1185">Reference proteome</keyword>
<proteinExistence type="predicted"/>
<organism evidence="2 3">
    <name type="scientific">Leersia perrieri</name>
    <dbReference type="NCBI Taxonomy" id="77586"/>
    <lineage>
        <taxon>Eukaryota</taxon>
        <taxon>Viridiplantae</taxon>
        <taxon>Streptophyta</taxon>
        <taxon>Embryophyta</taxon>
        <taxon>Tracheophyta</taxon>
        <taxon>Spermatophyta</taxon>
        <taxon>Magnoliopsida</taxon>
        <taxon>Liliopsida</taxon>
        <taxon>Poales</taxon>
        <taxon>Poaceae</taxon>
        <taxon>BOP clade</taxon>
        <taxon>Oryzoideae</taxon>
        <taxon>Oryzeae</taxon>
        <taxon>Oryzinae</taxon>
        <taxon>Leersia</taxon>
    </lineage>
</organism>
<dbReference type="SMART" id="SM00256">
    <property type="entry name" value="FBOX"/>
    <property type="match status" value="1"/>
</dbReference>
<dbReference type="eggNOG" id="ENOG502QS4I">
    <property type="taxonomic scope" value="Eukaryota"/>
</dbReference>
<dbReference type="SUPFAM" id="SSF81383">
    <property type="entry name" value="F-box domain"/>
    <property type="match status" value="1"/>
</dbReference>
<dbReference type="Gramene" id="LPERR05G21890.1">
    <property type="protein sequence ID" value="LPERR05G21890.1"/>
    <property type="gene ID" value="LPERR05G21890"/>
</dbReference>
<accession>A0A0D9WJX0</accession>
<dbReference type="Pfam" id="PF08268">
    <property type="entry name" value="FBA_3"/>
    <property type="match status" value="1"/>
</dbReference>
<dbReference type="InterPro" id="IPR013187">
    <property type="entry name" value="F-box-assoc_dom_typ3"/>
</dbReference>
<dbReference type="EnsemblPlants" id="LPERR05G21890.1">
    <property type="protein sequence ID" value="LPERR05G21890.1"/>
    <property type="gene ID" value="LPERR05G21890"/>
</dbReference>
<reference evidence="3" key="2">
    <citation type="submission" date="2013-12" db="EMBL/GenBank/DDBJ databases">
        <authorList>
            <person name="Yu Y."/>
            <person name="Lee S."/>
            <person name="de Baynast K."/>
            <person name="Wissotski M."/>
            <person name="Liu L."/>
            <person name="Talag J."/>
            <person name="Goicoechea J."/>
            <person name="Angelova A."/>
            <person name="Jetty R."/>
            <person name="Kudrna D."/>
            <person name="Golser W."/>
            <person name="Rivera L."/>
            <person name="Zhang J."/>
            <person name="Wing R."/>
        </authorList>
    </citation>
    <scope>NUCLEOTIDE SEQUENCE</scope>
</reference>
<evidence type="ECO:0000313" key="3">
    <source>
        <dbReference type="Proteomes" id="UP000032180"/>
    </source>
</evidence>
<dbReference type="InterPro" id="IPR001810">
    <property type="entry name" value="F-box_dom"/>
</dbReference>
<protein>
    <recommendedName>
        <fullName evidence="1">F-box domain-containing protein</fullName>
    </recommendedName>
</protein>
<dbReference type="Proteomes" id="UP000032180">
    <property type="component" value="Chromosome 5"/>
</dbReference>
<dbReference type="InterPro" id="IPR017451">
    <property type="entry name" value="F-box-assoc_interact_dom"/>
</dbReference>
<dbReference type="InterPro" id="IPR036047">
    <property type="entry name" value="F-box-like_dom_sf"/>
</dbReference>
<dbReference type="Gene3D" id="1.20.1280.50">
    <property type="match status" value="1"/>
</dbReference>
<evidence type="ECO:0000313" key="2">
    <source>
        <dbReference type="EnsemblPlants" id="LPERR05G21890.1"/>
    </source>
</evidence>
<dbReference type="NCBIfam" id="TIGR01640">
    <property type="entry name" value="F_box_assoc_1"/>
    <property type="match status" value="1"/>
</dbReference>
<evidence type="ECO:0000259" key="1">
    <source>
        <dbReference type="SMART" id="SM00256"/>
    </source>
</evidence>
<dbReference type="STRING" id="77586.A0A0D9WJX0"/>
<sequence>MAAIMYGETILVELWWEILLRVPTKDAARSCCVSKQWRDIVKDPSFQKRHHDRHVVSPPKDDDIPDTLVVVRCDIDGEYVSSVYPAALVSPSFTGQMPMCRINNPHSYTLANVCNGFLCFASWNRAKVIVCNPVTGEKLSLPKAPPLVIDERRCRTRIVTFALGFSPTTGAYKLFRFADRRMDVYTLGETSGWRRNPISHPCRVVHNTPTVVVGGKICMLTPGHVLHRHPFDLGKPGPVLVVDVASEEHRVYNPSDYGCPWDNVRVSVCAFELHGSLCLAVRTDTEIQFWAVPVQENDEGLPWQMLYKLKVDMHDVLIGNNLDTQKVQSTSAWLDNETHTLCYRVCNRFYSKYVGTTMTTTSAATRCLSPAEVMTWDNKIRIQSIPSSLLACEWDVYAGYRPNLLSPLTFSVQQDNEDDESGSFTRNLLCTRRHLKSKKTPHVSDINRLYQWQESVLWKSMHMLMSFANAR</sequence>